<dbReference type="Gene3D" id="3.40.190.10">
    <property type="entry name" value="Periplasmic binding protein-like II"/>
    <property type="match status" value="1"/>
</dbReference>
<evidence type="ECO:0000313" key="2">
    <source>
        <dbReference type="WBParaSite" id="PgR098_g004_t06"/>
    </source>
</evidence>
<sequence length="93" mass="10065">VPTVFTSSYAEGIERVRNHKGRYAFLLEATANEYANTRKPCDTMKVAKMIASFCKYPSPCLFLCGVDARSIGNISMLAEDFSVVAGSATMGVS</sequence>
<organism evidence="1 2">
    <name type="scientific">Parascaris univalens</name>
    <name type="common">Nematode worm</name>
    <dbReference type="NCBI Taxonomy" id="6257"/>
    <lineage>
        <taxon>Eukaryota</taxon>
        <taxon>Metazoa</taxon>
        <taxon>Ecdysozoa</taxon>
        <taxon>Nematoda</taxon>
        <taxon>Chromadorea</taxon>
        <taxon>Rhabditida</taxon>
        <taxon>Spirurina</taxon>
        <taxon>Ascaridomorpha</taxon>
        <taxon>Ascaridoidea</taxon>
        <taxon>Ascarididae</taxon>
        <taxon>Parascaris</taxon>
    </lineage>
</organism>
<protein>
    <submittedName>
        <fullName evidence="2">Ionotropic glutamate receptor C-terminal domain-containing protein</fullName>
    </submittedName>
</protein>
<name>A0A915C6X5_PARUN</name>
<dbReference type="Proteomes" id="UP000887569">
    <property type="component" value="Unplaced"/>
</dbReference>
<dbReference type="WBParaSite" id="PgR098_g004_t06">
    <property type="protein sequence ID" value="PgR098_g004_t06"/>
    <property type="gene ID" value="PgR098_g004"/>
</dbReference>
<accession>A0A915C6X5</accession>
<evidence type="ECO:0000313" key="1">
    <source>
        <dbReference type="Proteomes" id="UP000887569"/>
    </source>
</evidence>
<keyword evidence="1" id="KW-1185">Reference proteome</keyword>
<reference evidence="2" key="1">
    <citation type="submission" date="2022-11" db="UniProtKB">
        <authorList>
            <consortium name="WormBaseParasite"/>
        </authorList>
    </citation>
    <scope>IDENTIFICATION</scope>
</reference>
<proteinExistence type="predicted"/>
<dbReference type="AlphaFoldDB" id="A0A915C6X5"/>